<dbReference type="GO" id="GO:0006032">
    <property type="term" value="P:chitin catabolic process"/>
    <property type="evidence" value="ECO:0007669"/>
    <property type="project" value="TreeGrafter"/>
</dbReference>
<evidence type="ECO:0000256" key="1">
    <source>
        <dbReference type="ARBA" id="ARBA00000822"/>
    </source>
</evidence>
<comment type="catalytic activity">
    <reaction evidence="1">
        <text>Random endo-hydrolysis of N-acetyl-beta-D-glucosaminide (1-&gt;4)-beta-linkages in chitin and chitodextrins.</text>
        <dbReference type="EC" id="3.2.1.14"/>
    </reaction>
</comment>
<dbReference type="EC" id="3.2.1.14" evidence="2"/>
<dbReference type="InterPro" id="IPR011583">
    <property type="entry name" value="Chitinase_II/V-like_cat"/>
</dbReference>
<gene>
    <name evidence="5" type="ORF">OL234_01785</name>
</gene>
<dbReference type="SMART" id="SM00636">
    <property type="entry name" value="Glyco_18"/>
    <property type="match status" value="1"/>
</dbReference>
<dbReference type="Proteomes" id="UP001179647">
    <property type="component" value="Chromosome"/>
</dbReference>
<dbReference type="InterPro" id="IPR050314">
    <property type="entry name" value="Glycosyl_Hydrlase_18"/>
</dbReference>
<dbReference type="RefSeq" id="WP_275469464.1">
    <property type="nucleotide sequence ID" value="NZ_CP110232.1"/>
</dbReference>
<dbReference type="PANTHER" id="PTHR11177:SF317">
    <property type="entry name" value="CHITINASE 12-RELATED"/>
    <property type="match status" value="1"/>
</dbReference>
<feature type="transmembrane region" description="Helical" evidence="3">
    <location>
        <begin position="432"/>
        <end position="450"/>
    </location>
</feature>
<dbReference type="PANTHER" id="PTHR11177">
    <property type="entry name" value="CHITINASE"/>
    <property type="match status" value="1"/>
</dbReference>
<dbReference type="SUPFAM" id="SSF51445">
    <property type="entry name" value="(Trans)glycosidases"/>
    <property type="match status" value="1"/>
</dbReference>
<sequence length="451" mass="50092">MKKNFIMRSLFLLIILFGFLGVKTTAYAGQAKFKVVGYLPDYDMIHRDATINFKQLTDVNYFSVVPEATGKLKFTENGSAEQLKELVKDAHKEKVKVGVSLGGWGLSDNFAEATSDTNRKQFIASVVDFVDRYNLDTVDIDWEYPDQDKAPQFEAFVKELKKELKTKLDGTIKVSICVPTGIGSNGLPTGTWEDHFTPAALNAADWINIMSYDAQMPGFPNHSPVDLQKNALNYWNDLMGGDKMAHLVAGMPYYAKALNETVITYNSLVDVFEGVLTNDEATYMGETFYFNNKETVQTKTQDSIKLGSLGVMIWTPTQDANLGSPSRLTDVIADTIADSNKVELDKDIPVAEVAIDNVIEKVKEGKSVNKWLLVSLLMLMVISLLLFRGHLPFLLPSQIKGRKVDKINLGKLVGLILLTVSVLAFIIVVLPWYLSLLIFVGLGAGGYYILK</sequence>
<name>A0AAF0I7X3_9ENTE</name>
<dbReference type="PROSITE" id="PS51910">
    <property type="entry name" value="GH18_2"/>
    <property type="match status" value="1"/>
</dbReference>
<dbReference type="GO" id="GO:0005576">
    <property type="term" value="C:extracellular region"/>
    <property type="evidence" value="ECO:0007669"/>
    <property type="project" value="TreeGrafter"/>
</dbReference>
<dbReference type="KEGG" id="vie:OL234_01785"/>
<dbReference type="InterPro" id="IPR001223">
    <property type="entry name" value="Glyco_hydro18_cat"/>
</dbReference>
<dbReference type="GO" id="GO:0005975">
    <property type="term" value="P:carbohydrate metabolic process"/>
    <property type="evidence" value="ECO:0007669"/>
    <property type="project" value="InterPro"/>
</dbReference>
<feature type="transmembrane region" description="Helical" evidence="3">
    <location>
        <begin position="371"/>
        <end position="387"/>
    </location>
</feature>
<organism evidence="5 6">
    <name type="scientific">Vagococcus intermedius</name>
    <dbReference type="NCBI Taxonomy" id="2991418"/>
    <lineage>
        <taxon>Bacteria</taxon>
        <taxon>Bacillati</taxon>
        <taxon>Bacillota</taxon>
        <taxon>Bacilli</taxon>
        <taxon>Lactobacillales</taxon>
        <taxon>Enterococcaceae</taxon>
        <taxon>Vagococcus</taxon>
    </lineage>
</organism>
<dbReference type="AlphaFoldDB" id="A0AAF0I7X3"/>
<evidence type="ECO:0000313" key="5">
    <source>
        <dbReference type="EMBL" id="WEG73664.1"/>
    </source>
</evidence>
<reference evidence="5" key="1">
    <citation type="submission" date="2022-10" db="EMBL/GenBank/DDBJ databases">
        <title>Vagococcus sp. isolated from poultry meat.</title>
        <authorList>
            <person name="Johansson P."/>
            <person name="Bjorkroth J."/>
        </authorList>
    </citation>
    <scope>NUCLEOTIDE SEQUENCE</scope>
    <source>
        <strain evidence="5">STAA11</strain>
    </source>
</reference>
<keyword evidence="3" id="KW-1133">Transmembrane helix</keyword>
<accession>A0AAF0I7X3</accession>
<keyword evidence="3" id="KW-0472">Membrane</keyword>
<dbReference type="Gene3D" id="3.20.20.80">
    <property type="entry name" value="Glycosidases"/>
    <property type="match status" value="1"/>
</dbReference>
<keyword evidence="3" id="KW-0812">Transmembrane</keyword>
<protein>
    <recommendedName>
        <fullName evidence="2">chitinase</fullName>
        <ecNumber evidence="2">3.2.1.14</ecNumber>
    </recommendedName>
</protein>
<evidence type="ECO:0000259" key="4">
    <source>
        <dbReference type="PROSITE" id="PS51910"/>
    </source>
</evidence>
<evidence type="ECO:0000256" key="3">
    <source>
        <dbReference type="SAM" id="Phobius"/>
    </source>
</evidence>
<dbReference type="Pfam" id="PF00704">
    <property type="entry name" value="Glyco_hydro_18"/>
    <property type="match status" value="1"/>
</dbReference>
<feature type="transmembrane region" description="Helical" evidence="3">
    <location>
        <begin position="408"/>
        <end position="426"/>
    </location>
</feature>
<dbReference type="GO" id="GO:0008843">
    <property type="term" value="F:endochitinase activity"/>
    <property type="evidence" value="ECO:0007669"/>
    <property type="project" value="UniProtKB-EC"/>
</dbReference>
<dbReference type="Gene3D" id="3.40.5.30">
    <property type="entry name" value="(Trans)glycosidases - domain 2"/>
    <property type="match status" value="1"/>
</dbReference>
<dbReference type="GO" id="GO:0008061">
    <property type="term" value="F:chitin binding"/>
    <property type="evidence" value="ECO:0007669"/>
    <property type="project" value="InterPro"/>
</dbReference>
<evidence type="ECO:0000256" key="2">
    <source>
        <dbReference type="ARBA" id="ARBA00012729"/>
    </source>
</evidence>
<dbReference type="InterPro" id="IPR017853">
    <property type="entry name" value="GH"/>
</dbReference>
<evidence type="ECO:0000313" key="6">
    <source>
        <dbReference type="Proteomes" id="UP001179647"/>
    </source>
</evidence>
<feature type="domain" description="GH18" evidence="4">
    <location>
        <begin position="33"/>
        <end position="339"/>
    </location>
</feature>
<dbReference type="EMBL" id="CP110232">
    <property type="protein sequence ID" value="WEG73664.1"/>
    <property type="molecule type" value="Genomic_DNA"/>
</dbReference>
<keyword evidence="6" id="KW-1185">Reference proteome</keyword>
<proteinExistence type="predicted"/>
<keyword evidence="5" id="KW-0378">Hydrolase</keyword>